<name>A0ABS7A2F7_9PROT</name>
<proteinExistence type="predicted"/>
<feature type="transmembrane region" description="Helical" evidence="1">
    <location>
        <begin position="12"/>
        <end position="33"/>
    </location>
</feature>
<feature type="transmembrane region" description="Helical" evidence="1">
    <location>
        <begin position="101"/>
        <end position="122"/>
    </location>
</feature>
<feature type="transmembrane region" description="Helical" evidence="1">
    <location>
        <begin position="197"/>
        <end position="214"/>
    </location>
</feature>
<feature type="transmembrane region" description="Helical" evidence="1">
    <location>
        <begin position="39"/>
        <end position="63"/>
    </location>
</feature>
<feature type="transmembrane region" description="Helical" evidence="1">
    <location>
        <begin position="288"/>
        <end position="308"/>
    </location>
</feature>
<evidence type="ECO:0000313" key="3">
    <source>
        <dbReference type="Proteomes" id="UP001196565"/>
    </source>
</evidence>
<feature type="transmembrane region" description="Helical" evidence="1">
    <location>
        <begin position="220"/>
        <end position="236"/>
    </location>
</feature>
<organism evidence="2 3">
    <name type="scientific">Roseomonas alba</name>
    <dbReference type="NCBI Taxonomy" id="2846776"/>
    <lineage>
        <taxon>Bacteria</taxon>
        <taxon>Pseudomonadati</taxon>
        <taxon>Pseudomonadota</taxon>
        <taxon>Alphaproteobacteria</taxon>
        <taxon>Acetobacterales</taxon>
        <taxon>Roseomonadaceae</taxon>
        <taxon>Roseomonas</taxon>
    </lineage>
</organism>
<keyword evidence="1" id="KW-0472">Membrane</keyword>
<keyword evidence="1" id="KW-0812">Transmembrane</keyword>
<reference evidence="2 3" key="1">
    <citation type="submission" date="2021-07" db="EMBL/GenBank/DDBJ databases">
        <authorList>
            <person name="So Y."/>
        </authorList>
    </citation>
    <scope>NUCLEOTIDE SEQUENCE [LARGE SCALE GENOMIC DNA]</scope>
    <source>
        <strain evidence="2 3">HJA6</strain>
    </source>
</reference>
<sequence>MNAFARLGRSTLLVLGTGYILHFFSETVFWSVWRPGDELSGRLFGLLLYCLFAYLTLVVIRLFRIADIWGLMLAGAFFGWTCEGVYAMTVYGDSSMPFPLTIAWTALAWHGPLSVVLGWYMLGVALRERSPGPSLLLSLGLGAFWGLWALGWRGETPPVSVEPDEFLLHATAATICLASAHVLVAIGRPETFAPSRWGIALAALPVLAFFGAVTVPTVPISALVLPVLLGALYVALRRLRASSPDSSLLIAFRPPLRIWNFIALAAMPLAATAVYMRASPSVPDYPTVHPAVAAVISVGGTLLFAIGYRRAFRRRA</sequence>
<accession>A0ABS7A2F7</accession>
<keyword evidence="3" id="KW-1185">Reference proteome</keyword>
<feature type="transmembrane region" description="Helical" evidence="1">
    <location>
        <begin position="257"/>
        <end position="276"/>
    </location>
</feature>
<evidence type="ECO:0000256" key="1">
    <source>
        <dbReference type="SAM" id="Phobius"/>
    </source>
</evidence>
<comment type="caution">
    <text evidence="2">The sequence shown here is derived from an EMBL/GenBank/DDBJ whole genome shotgun (WGS) entry which is preliminary data.</text>
</comment>
<protein>
    <recommendedName>
        <fullName evidence="4">DUF998 domain-containing protein</fullName>
    </recommendedName>
</protein>
<keyword evidence="1" id="KW-1133">Transmembrane helix</keyword>
<feature type="transmembrane region" description="Helical" evidence="1">
    <location>
        <begin position="166"/>
        <end position="185"/>
    </location>
</feature>
<dbReference type="RefSeq" id="WP_219760866.1">
    <property type="nucleotide sequence ID" value="NZ_JAHYBZ010000001.1"/>
</dbReference>
<gene>
    <name evidence="2" type="ORF">KPL78_01450</name>
</gene>
<dbReference type="EMBL" id="JAHYBZ010000001">
    <property type="protein sequence ID" value="MBW6396487.1"/>
    <property type="molecule type" value="Genomic_DNA"/>
</dbReference>
<feature type="transmembrane region" description="Helical" evidence="1">
    <location>
        <begin position="70"/>
        <end position="89"/>
    </location>
</feature>
<evidence type="ECO:0008006" key="4">
    <source>
        <dbReference type="Google" id="ProtNLM"/>
    </source>
</evidence>
<feature type="transmembrane region" description="Helical" evidence="1">
    <location>
        <begin position="134"/>
        <end position="154"/>
    </location>
</feature>
<dbReference type="Proteomes" id="UP001196565">
    <property type="component" value="Unassembled WGS sequence"/>
</dbReference>
<evidence type="ECO:0000313" key="2">
    <source>
        <dbReference type="EMBL" id="MBW6396487.1"/>
    </source>
</evidence>